<keyword evidence="12 14" id="KW-0902">Two-component regulatory system</keyword>
<dbReference type="Pfam" id="PF00672">
    <property type="entry name" value="HAMP"/>
    <property type="match status" value="1"/>
</dbReference>
<evidence type="ECO:0000256" key="14">
    <source>
        <dbReference type="RuleBase" id="RU364088"/>
    </source>
</evidence>
<dbReference type="OrthoDB" id="9804645at2"/>
<evidence type="ECO:0000256" key="10">
    <source>
        <dbReference type="ARBA" id="ARBA00022840"/>
    </source>
</evidence>
<evidence type="ECO:0000256" key="4">
    <source>
        <dbReference type="ARBA" id="ARBA00022519"/>
    </source>
</evidence>
<keyword evidence="3 14" id="KW-1003">Cell membrane</keyword>
<reference evidence="17 18" key="1">
    <citation type="submission" date="2019-08" db="EMBL/GenBank/DDBJ databases">
        <authorList>
            <person name="Guy L."/>
        </authorList>
    </citation>
    <scope>NUCLEOTIDE SEQUENCE [LARGE SCALE GENOMIC DNA]</scope>
    <source>
        <strain evidence="17 18">SGT-108</strain>
    </source>
</reference>
<evidence type="ECO:0000256" key="9">
    <source>
        <dbReference type="ARBA" id="ARBA00022777"/>
    </source>
</evidence>
<evidence type="ECO:0000313" key="17">
    <source>
        <dbReference type="EMBL" id="VVC77293.1"/>
    </source>
</evidence>
<dbReference type="Gene3D" id="3.30.565.10">
    <property type="entry name" value="Histidine kinase-like ATPase, C-terminal domain"/>
    <property type="match status" value="1"/>
</dbReference>
<dbReference type="SUPFAM" id="SSF47384">
    <property type="entry name" value="Homodimeric domain of signal transducing histidine kinase"/>
    <property type="match status" value="1"/>
</dbReference>
<keyword evidence="6 14" id="KW-0808">Transferase</keyword>
<keyword evidence="11 14" id="KW-1133">Transmembrane helix</keyword>
<dbReference type="PROSITE" id="PS50109">
    <property type="entry name" value="HIS_KIN"/>
    <property type="match status" value="1"/>
</dbReference>
<evidence type="ECO:0000256" key="11">
    <source>
        <dbReference type="ARBA" id="ARBA00022989"/>
    </source>
</evidence>
<evidence type="ECO:0000259" key="16">
    <source>
        <dbReference type="PROSITE" id="PS50885"/>
    </source>
</evidence>
<keyword evidence="10 14" id="KW-0067">ATP-binding</keyword>
<comment type="catalytic activity">
    <reaction evidence="1 14">
        <text>ATP + protein L-histidine = ADP + protein N-phospho-L-histidine.</text>
        <dbReference type="EC" id="2.7.13.3"/>
    </reaction>
</comment>
<keyword evidence="18" id="KW-1185">Reference proteome</keyword>
<dbReference type="PANTHER" id="PTHR45436:SF15">
    <property type="entry name" value="SENSOR HISTIDINE KINASE CUSS"/>
    <property type="match status" value="1"/>
</dbReference>
<organism evidence="17 18">
    <name type="scientific">Aquicella siphonis</name>
    <dbReference type="NCBI Taxonomy" id="254247"/>
    <lineage>
        <taxon>Bacteria</taxon>
        <taxon>Pseudomonadati</taxon>
        <taxon>Pseudomonadota</taxon>
        <taxon>Gammaproteobacteria</taxon>
        <taxon>Legionellales</taxon>
        <taxon>Coxiellaceae</taxon>
        <taxon>Aquicella</taxon>
    </lineage>
</organism>
<dbReference type="FunFam" id="1.10.287.130:FF:000001">
    <property type="entry name" value="Two-component sensor histidine kinase"/>
    <property type="match status" value="1"/>
</dbReference>
<dbReference type="AlphaFoldDB" id="A0A5E4PLX0"/>
<feature type="transmembrane region" description="Helical" evidence="14">
    <location>
        <begin position="179"/>
        <end position="199"/>
    </location>
</feature>
<dbReference type="Gene3D" id="6.10.340.10">
    <property type="match status" value="1"/>
</dbReference>
<keyword evidence="8 14" id="KW-0547">Nucleotide-binding</keyword>
<proteinExistence type="predicted"/>
<dbReference type="InterPro" id="IPR006290">
    <property type="entry name" value="CztS_silS_copS"/>
</dbReference>
<dbReference type="RefSeq" id="WP_148340748.1">
    <property type="nucleotide sequence ID" value="NZ_LR699120.1"/>
</dbReference>
<gene>
    <name evidence="17" type="primary">cusS</name>
    <name evidence="17" type="ORF">AQUSIP_26200</name>
</gene>
<dbReference type="SMART" id="SM00304">
    <property type="entry name" value="HAMP"/>
    <property type="match status" value="1"/>
</dbReference>
<dbReference type="CDD" id="cd06225">
    <property type="entry name" value="HAMP"/>
    <property type="match status" value="1"/>
</dbReference>
<comment type="function">
    <text evidence="14">Member of a two-component regulatory system.</text>
</comment>
<dbReference type="Proteomes" id="UP000324194">
    <property type="component" value="Chromosome 2"/>
</dbReference>
<dbReference type="CDD" id="cd00075">
    <property type="entry name" value="HATPase"/>
    <property type="match status" value="1"/>
</dbReference>
<dbReference type="KEGG" id="asip:AQUSIP_26200"/>
<keyword evidence="9 14" id="KW-0418">Kinase</keyword>
<dbReference type="EMBL" id="LR699120">
    <property type="protein sequence ID" value="VVC77293.1"/>
    <property type="molecule type" value="Genomic_DNA"/>
</dbReference>
<evidence type="ECO:0000256" key="2">
    <source>
        <dbReference type="ARBA" id="ARBA00004429"/>
    </source>
</evidence>
<dbReference type="NCBIfam" id="TIGR01386">
    <property type="entry name" value="cztS_silS_copS"/>
    <property type="match status" value="1"/>
</dbReference>
<feature type="domain" description="HAMP" evidence="16">
    <location>
        <begin position="200"/>
        <end position="253"/>
    </location>
</feature>
<dbReference type="CDD" id="cd00082">
    <property type="entry name" value="HisKA"/>
    <property type="match status" value="1"/>
</dbReference>
<dbReference type="Gene3D" id="1.10.287.130">
    <property type="match status" value="1"/>
</dbReference>
<dbReference type="GO" id="GO:0005886">
    <property type="term" value="C:plasma membrane"/>
    <property type="evidence" value="ECO:0007669"/>
    <property type="project" value="UniProtKB-SubCell"/>
</dbReference>
<evidence type="ECO:0000256" key="8">
    <source>
        <dbReference type="ARBA" id="ARBA00022741"/>
    </source>
</evidence>
<evidence type="ECO:0000313" key="18">
    <source>
        <dbReference type="Proteomes" id="UP000324194"/>
    </source>
</evidence>
<dbReference type="PRINTS" id="PR00344">
    <property type="entry name" value="BCTRLSENSOR"/>
</dbReference>
<dbReference type="FunFam" id="3.30.565.10:FF:000006">
    <property type="entry name" value="Sensor histidine kinase WalK"/>
    <property type="match status" value="1"/>
</dbReference>
<accession>A0A5E4PLX0</accession>
<evidence type="ECO:0000256" key="12">
    <source>
        <dbReference type="ARBA" id="ARBA00023012"/>
    </source>
</evidence>
<dbReference type="SMART" id="SM00388">
    <property type="entry name" value="HisKA"/>
    <property type="match status" value="1"/>
</dbReference>
<evidence type="ECO:0000256" key="3">
    <source>
        <dbReference type="ARBA" id="ARBA00022475"/>
    </source>
</evidence>
<evidence type="ECO:0000256" key="7">
    <source>
        <dbReference type="ARBA" id="ARBA00022692"/>
    </source>
</evidence>
<keyword evidence="4 14" id="KW-0997">Cell inner membrane</keyword>
<dbReference type="Pfam" id="PF21085">
    <property type="entry name" value="CusS"/>
    <property type="match status" value="1"/>
</dbReference>
<dbReference type="InterPro" id="IPR003660">
    <property type="entry name" value="HAMP_dom"/>
</dbReference>
<evidence type="ECO:0000256" key="6">
    <source>
        <dbReference type="ARBA" id="ARBA00022679"/>
    </source>
</evidence>
<dbReference type="Pfam" id="PF02518">
    <property type="entry name" value="HATPase_c"/>
    <property type="match status" value="1"/>
</dbReference>
<dbReference type="GO" id="GO:0005524">
    <property type="term" value="F:ATP binding"/>
    <property type="evidence" value="ECO:0007669"/>
    <property type="project" value="UniProtKB-KW"/>
</dbReference>
<dbReference type="GO" id="GO:0000155">
    <property type="term" value="F:phosphorelay sensor kinase activity"/>
    <property type="evidence" value="ECO:0007669"/>
    <property type="project" value="InterPro"/>
</dbReference>
<keyword evidence="13 14" id="KW-0472">Membrane</keyword>
<dbReference type="Pfam" id="PF00512">
    <property type="entry name" value="HisKA"/>
    <property type="match status" value="1"/>
</dbReference>
<name>A0A5E4PLX0_9COXI</name>
<dbReference type="PANTHER" id="PTHR45436">
    <property type="entry name" value="SENSOR HISTIDINE KINASE YKOH"/>
    <property type="match status" value="1"/>
</dbReference>
<keyword evidence="7 14" id="KW-0812">Transmembrane</keyword>
<dbReference type="PROSITE" id="PS50885">
    <property type="entry name" value="HAMP"/>
    <property type="match status" value="1"/>
</dbReference>
<evidence type="ECO:0000256" key="13">
    <source>
        <dbReference type="ARBA" id="ARBA00023136"/>
    </source>
</evidence>
<evidence type="ECO:0000256" key="5">
    <source>
        <dbReference type="ARBA" id="ARBA00022553"/>
    </source>
</evidence>
<feature type="transmembrane region" description="Helical" evidence="14">
    <location>
        <begin position="21"/>
        <end position="41"/>
    </location>
</feature>
<dbReference type="InterPro" id="IPR004358">
    <property type="entry name" value="Sig_transdc_His_kin-like_C"/>
</dbReference>
<dbReference type="InterPro" id="IPR050428">
    <property type="entry name" value="TCS_sensor_his_kinase"/>
</dbReference>
<dbReference type="InterPro" id="IPR003661">
    <property type="entry name" value="HisK_dim/P_dom"/>
</dbReference>
<sequence>MFLKNVKPYIRKKISIRTRLTLFYSLAAFIIMTVITLFLYWESVNVLYKADYQFLADEAESIQHILQNNKLNSNALAQAVIDVPAHHGNSIYRHYVRILDENNNTIIETPGSPKIPLVDPARNPPSAHHFKKSYRWYNTHDTSYLLVQTPVTLPKGKSGIMLITLDISYQHAVISDRKFLIIALLISTLCSLCLGFLAAQRGMRSLYTLTDTVKKITVTSLNQRTDPKSLPKELSALGVAFNQMLDRIESSFDRLKQFSSDLAHELRIPINNLIGETEITLSRAHSPEEYQQVLMSNLEEYHRISQLIENILFLSRAENPQMEIQKTSIYVQDEISIVCEYYEAMADEKNISVTCQGKAALRANSIMFRRMISNLLSNALKYTPDNGWIRFTITSQDNRVKIILSDNGIGISQEHLPKLFDRFYRVDSARSQLSGGIGLGLAIVKSIVDLHQGVISISSMPDQGTVIQLVFPA</sequence>
<dbReference type="InterPro" id="IPR036097">
    <property type="entry name" value="HisK_dim/P_sf"/>
</dbReference>
<feature type="domain" description="Histidine kinase" evidence="15">
    <location>
        <begin position="261"/>
        <end position="473"/>
    </location>
</feature>
<dbReference type="SUPFAM" id="SSF55874">
    <property type="entry name" value="ATPase domain of HSP90 chaperone/DNA topoisomerase II/histidine kinase"/>
    <property type="match status" value="1"/>
</dbReference>
<dbReference type="EC" id="2.7.13.3" evidence="14"/>
<evidence type="ECO:0000259" key="15">
    <source>
        <dbReference type="PROSITE" id="PS50109"/>
    </source>
</evidence>
<comment type="subcellular location">
    <subcellularLocation>
        <location evidence="2">Cell inner membrane</location>
        <topology evidence="2">Multi-pass membrane protein</topology>
    </subcellularLocation>
</comment>
<evidence type="ECO:0000256" key="1">
    <source>
        <dbReference type="ARBA" id="ARBA00000085"/>
    </source>
</evidence>
<dbReference type="SMART" id="SM00387">
    <property type="entry name" value="HATPase_c"/>
    <property type="match status" value="1"/>
</dbReference>
<dbReference type="InterPro" id="IPR048590">
    <property type="entry name" value="CusS-like_sensor"/>
</dbReference>
<dbReference type="InterPro" id="IPR036890">
    <property type="entry name" value="HATPase_C_sf"/>
</dbReference>
<protein>
    <recommendedName>
        <fullName evidence="14">Sensor protein</fullName>
        <ecNumber evidence="14">2.7.13.3</ecNumber>
    </recommendedName>
</protein>
<dbReference type="InterPro" id="IPR003594">
    <property type="entry name" value="HATPase_dom"/>
</dbReference>
<keyword evidence="5" id="KW-0597">Phosphoprotein</keyword>
<dbReference type="InterPro" id="IPR005467">
    <property type="entry name" value="His_kinase_dom"/>
</dbReference>